<name>A0AA46NWU5_9BACT</name>
<dbReference type="InterPro" id="IPR053737">
    <property type="entry name" value="Type_II_TA_Toxin"/>
</dbReference>
<dbReference type="Pfam" id="PF13310">
    <property type="entry name" value="Virulence_RhuM"/>
    <property type="match status" value="1"/>
</dbReference>
<dbReference type="InterPro" id="IPR003812">
    <property type="entry name" value="Fido"/>
</dbReference>
<dbReference type="AlphaFoldDB" id="A0AA46NWU5"/>
<keyword evidence="1" id="KW-0175">Coiled coil</keyword>
<dbReference type="InterPro" id="IPR036597">
    <property type="entry name" value="Fido-like_dom_sf"/>
</dbReference>
<gene>
    <name evidence="3" type="ORF">NGX11_01325</name>
</gene>
<evidence type="ECO:0000259" key="2">
    <source>
        <dbReference type="PROSITE" id="PS51459"/>
    </source>
</evidence>
<dbReference type="EMBL" id="CP099556">
    <property type="protein sequence ID" value="UYF43603.1"/>
    <property type="molecule type" value="Genomic_DNA"/>
</dbReference>
<dbReference type="InterPro" id="IPR011204">
    <property type="entry name" value="Virulence_RhuM-like"/>
</dbReference>
<dbReference type="PROSITE" id="PS51459">
    <property type="entry name" value="FIDO"/>
    <property type="match status" value="1"/>
</dbReference>
<accession>A0AA46NWU5</accession>
<organism evidence="3 4">
    <name type="scientific">Aliarcobacter cryaerophilus</name>
    <dbReference type="NCBI Taxonomy" id="28198"/>
    <lineage>
        <taxon>Bacteria</taxon>
        <taxon>Pseudomonadati</taxon>
        <taxon>Campylobacterota</taxon>
        <taxon>Epsilonproteobacteria</taxon>
        <taxon>Campylobacterales</taxon>
        <taxon>Arcobacteraceae</taxon>
        <taxon>Aliarcobacter</taxon>
    </lineage>
</organism>
<reference evidence="3" key="1">
    <citation type="journal article" date="2022" name="Front. Microbiol.">
        <title>Species classification and novel plasmid identifications in Arcobacter cryaerophilus and Arcobacter cryaerophilus-like organisms.</title>
        <authorList>
            <person name="Zhou G."/>
            <person name="Wang M."/>
            <person name="Wang H."/>
            <person name="Chen X."/>
            <person name="Gu Y."/>
            <person name="Shao Z."/>
            <person name="Zhang J."/>
            <person name="Zhang M."/>
        </authorList>
    </citation>
    <scope>NUCLEOTIDE SEQUENCE</scope>
    <source>
        <strain evidence="3">ICDCAC48</strain>
    </source>
</reference>
<protein>
    <submittedName>
        <fullName evidence="3">Type II toxin-antitoxin system death-on-curing family toxin</fullName>
    </submittedName>
</protein>
<feature type="coiled-coil region" evidence="1">
    <location>
        <begin position="141"/>
        <end position="168"/>
    </location>
</feature>
<dbReference type="PANTHER" id="PTHR35810">
    <property type="entry name" value="CYTOPLASMIC PROTEIN-RELATED"/>
    <property type="match status" value="1"/>
</dbReference>
<proteinExistence type="predicted"/>
<feature type="domain" description="Fido" evidence="2">
    <location>
        <begin position="190"/>
        <end position="334"/>
    </location>
</feature>
<dbReference type="PANTHER" id="PTHR35810:SF1">
    <property type="entry name" value="CYTOPLASMIC PROTEIN"/>
    <property type="match status" value="1"/>
</dbReference>
<dbReference type="Gene3D" id="1.20.120.1870">
    <property type="entry name" value="Fic/DOC protein, Fido domain"/>
    <property type="match status" value="1"/>
</dbReference>
<dbReference type="InterPro" id="IPR006440">
    <property type="entry name" value="Doc"/>
</dbReference>
<dbReference type="NCBIfam" id="TIGR01550">
    <property type="entry name" value="DOC_P1"/>
    <property type="match status" value="1"/>
</dbReference>
<dbReference type="SUPFAM" id="SSF140931">
    <property type="entry name" value="Fic-like"/>
    <property type="match status" value="1"/>
</dbReference>
<dbReference type="Proteomes" id="UP001164100">
    <property type="component" value="Chromosome"/>
</dbReference>
<evidence type="ECO:0000313" key="3">
    <source>
        <dbReference type="EMBL" id="UYF43603.1"/>
    </source>
</evidence>
<dbReference type="Pfam" id="PF02661">
    <property type="entry name" value="Fic"/>
    <property type="match status" value="1"/>
</dbReference>
<dbReference type="GO" id="GO:0016301">
    <property type="term" value="F:kinase activity"/>
    <property type="evidence" value="ECO:0007669"/>
    <property type="project" value="InterPro"/>
</dbReference>
<sequence length="337" mass="38719">MFLNKDIEIMETKIVIYEDANGEIKLDVSLENDTLWLSQKQLEVLFDRDKSVISRHIKNIFKEEELDKNSTVAKNATVQKEGDREVTREIDYYNLDMIISLGYRVNSKRATSFRVWATKILKDYIINGYSINNKRLQQKGLKELNETISLLKDTISNAQIELNEAKGLLDVILNYSRTWTLLQGYDEDTLKIDFVSKEAKFILDSDEAKNYIAQLKDELIKKGEATELFGREKAGEFEGILRNIYQTFGGVDLLESVEEKAANLLYYIIKGHPFNDGNKRIGAFMFILFLSKNNMLYKSNGELKINDNALVALSLMTAKSDPKQKDTIINLIVNILQ</sequence>
<dbReference type="RefSeq" id="WP_260886330.1">
    <property type="nucleotide sequence ID" value="NZ_CP099556.1"/>
</dbReference>
<evidence type="ECO:0000313" key="4">
    <source>
        <dbReference type="Proteomes" id="UP001164100"/>
    </source>
</evidence>
<evidence type="ECO:0000256" key="1">
    <source>
        <dbReference type="SAM" id="Coils"/>
    </source>
</evidence>